<dbReference type="InterPro" id="IPR000192">
    <property type="entry name" value="Aminotrans_V_dom"/>
</dbReference>
<reference evidence="11" key="1">
    <citation type="submission" date="2019-07" db="EMBL/GenBank/DDBJ databases">
        <authorList>
            <person name="Ashton P.M."/>
            <person name="Dallman T."/>
            <person name="Nair S."/>
            <person name="De Pinna E."/>
            <person name="Peters T."/>
            <person name="Grant K."/>
        </authorList>
    </citation>
    <scope>NUCLEOTIDE SEQUENCE [LARGE SCALE GENOMIC DNA]</scope>
    <source>
        <strain evidence="11">674345</strain>
    </source>
</reference>
<feature type="modified residue" description="N6-(pyridoxal phosphate)lysine" evidence="7 9">
    <location>
        <position position="190"/>
    </location>
</feature>
<dbReference type="Gene3D" id="3.40.640.10">
    <property type="entry name" value="Type I PLP-dependent aspartate aminotransferase-like (Major domain)"/>
    <property type="match status" value="1"/>
</dbReference>
<comment type="subunit">
    <text evidence="7">Homodimer.</text>
</comment>
<evidence type="ECO:0000313" key="11">
    <source>
        <dbReference type="EMBL" id="ECF6074079.1"/>
    </source>
</evidence>
<comment type="cofactor">
    <cofactor evidence="1 7 9">
        <name>pyridoxal 5'-phosphate</name>
        <dbReference type="ChEBI" id="CHEBI:597326"/>
    </cofactor>
</comment>
<feature type="domain" description="Aminotransferase class V" evidence="10">
    <location>
        <begin position="24"/>
        <end position="281"/>
    </location>
</feature>
<evidence type="ECO:0000256" key="4">
    <source>
        <dbReference type="ARBA" id="ARBA00022898"/>
    </source>
</evidence>
<dbReference type="AlphaFoldDB" id="A0A5Y2SC08"/>
<dbReference type="EMBL" id="AAILSW010000013">
    <property type="protein sequence ID" value="ECF6074079.1"/>
    <property type="molecule type" value="Genomic_DNA"/>
</dbReference>
<dbReference type="SUPFAM" id="SSF53383">
    <property type="entry name" value="PLP-dependent transferases"/>
    <property type="match status" value="1"/>
</dbReference>
<dbReference type="Proteomes" id="UP000839836">
    <property type="component" value="Unassembled WGS sequence"/>
</dbReference>
<dbReference type="InterPro" id="IPR012703">
    <property type="entry name" value="NH2EtPonate_pyrv_transaminase"/>
</dbReference>
<evidence type="ECO:0000256" key="5">
    <source>
        <dbReference type="ARBA" id="ARBA00023317"/>
    </source>
</evidence>
<evidence type="ECO:0000256" key="6">
    <source>
        <dbReference type="ARBA" id="ARBA00049460"/>
    </source>
</evidence>
<evidence type="ECO:0000256" key="7">
    <source>
        <dbReference type="HAMAP-Rule" id="MF_01376"/>
    </source>
</evidence>
<dbReference type="GO" id="GO:0019700">
    <property type="term" value="P:organic phosphonate catabolic process"/>
    <property type="evidence" value="ECO:0007669"/>
    <property type="project" value="InterPro"/>
</dbReference>
<dbReference type="Gene3D" id="3.90.1150.10">
    <property type="entry name" value="Aspartate Aminotransferase, domain 1"/>
    <property type="match status" value="1"/>
</dbReference>
<comment type="catalytic activity">
    <reaction evidence="6 7">
        <text>(2-aminoethyl)phosphonate + pyruvate = phosphonoacetaldehyde + L-alanine</text>
        <dbReference type="Rhea" id="RHEA:17021"/>
        <dbReference type="ChEBI" id="CHEBI:15361"/>
        <dbReference type="ChEBI" id="CHEBI:57418"/>
        <dbReference type="ChEBI" id="CHEBI:57972"/>
        <dbReference type="ChEBI" id="CHEBI:58383"/>
        <dbReference type="EC" id="2.6.1.37"/>
    </reaction>
</comment>
<protein>
    <recommendedName>
        <fullName evidence="7">2-aminoethylphosphonate--pyruvate transaminase</fullName>
        <ecNumber evidence="7">2.6.1.37</ecNumber>
    </recommendedName>
    <alternativeName>
        <fullName evidence="7">2-aminoethylphosphonate aminotransferase</fullName>
    </alternativeName>
    <alternativeName>
        <fullName evidence="7">AEP transaminase</fullName>
        <shortName evidence="7">AEPT</shortName>
    </alternativeName>
</protein>
<dbReference type="GO" id="GO:0047304">
    <property type="term" value="F:2-aminoethylphosphonate-pyruvate transaminase activity"/>
    <property type="evidence" value="ECO:0007669"/>
    <property type="project" value="UniProtKB-UniRule"/>
</dbReference>
<evidence type="ECO:0000259" key="10">
    <source>
        <dbReference type="Pfam" id="PF00266"/>
    </source>
</evidence>
<keyword evidence="2 7" id="KW-0032">Aminotransferase</keyword>
<gene>
    <name evidence="7" type="primary">phnW</name>
    <name evidence="11" type="ORF">FNH47_08455</name>
</gene>
<organism evidence="11">
    <name type="scientific">Salmonella houtenae</name>
    <dbReference type="NCBI Taxonomy" id="59205"/>
    <lineage>
        <taxon>Bacteria</taxon>
        <taxon>Pseudomonadati</taxon>
        <taxon>Pseudomonadota</taxon>
        <taxon>Gammaproteobacteria</taxon>
        <taxon>Enterobacterales</taxon>
        <taxon>Enterobacteriaceae</taxon>
        <taxon>Salmonella</taxon>
    </lineage>
</organism>
<dbReference type="NCBIfam" id="NF010006">
    <property type="entry name" value="PRK13479.1"/>
    <property type="match status" value="1"/>
</dbReference>
<dbReference type="InterPro" id="IPR015424">
    <property type="entry name" value="PyrdxlP-dep_Trfase"/>
</dbReference>
<feature type="binding site" evidence="8">
    <location>
        <position position="335"/>
    </location>
    <ligand>
        <name>substrate</name>
    </ligand>
</feature>
<dbReference type="EC" id="2.6.1.37" evidence="7"/>
<evidence type="ECO:0000256" key="8">
    <source>
        <dbReference type="PIRSR" id="PIRSR000524-1"/>
    </source>
</evidence>
<dbReference type="PANTHER" id="PTHR42778:SF1">
    <property type="entry name" value="2-AMINOETHYLPHOSPHONATE--PYRUVATE TRANSAMINASE"/>
    <property type="match status" value="1"/>
</dbReference>
<evidence type="ECO:0000256" key="3">
    <source>
        <dbReference type="ARBA" id="ARBA00022679"/>
    </source>
</evidence>
<dbReference type="Pfam" id="PF00266">
    <property type="entry name" value="Aminotran_5"/>
    <property type="match status" value="1"/>
</dbReference>
<evidence type="ECO:0000256" key="2">
    <source>
        <dbReference type="ARBA" id="ARBA00022576"/>
    </source>
</evidence>
<name>A0A5Y2SC08_SALHO</name>
<dbReference type="PANTHER" id="PTHR42778">
    <property type="entry name" value="2-AMINOETHYLPHOSPHONATE--PYRUVATE TRANSAMINASE"/>
    <property type="match status" value="1"/>
</dbReference>
<comment type="function">
    <text evidence="7">Involved in phosphonate degradation.</text>
</comment>
<dbReference type="HAMAP" id="MF_01376">
    <property type="entry name" value="PhnW_aminotrans_5"/>
    <property type="match status" value="1"/>
</dbReference>
<accession>A0A5Y2SC08</accession>
<keyword evidence="4 7" id="KW-0663">Pyridoxal phosphate</keyword>
<dbReference type="InterPro" id="IPR015421">
    <property type="entry name" value="PyrdxlP-dep_Trfase_major"/>
</dbReference>
<keyword evidence="3 7" id="KW-0808">Transferase</keyword>
<proteinExistence type="inferred from homology"/>
<dbReference type="PIRSF" id="PIRSF000524">
    <property type="entry name" value="SPT"/>
    <property type="match status" value="1"/>
</dbReference>
<keyword evidence="5 7" id="KW-0670">Pyruvate</keyword>
<comment type="similarity">
    <text evidence="7">Belongs to the class-V pyridoxal-phosphate-dependent aminotransferase family. PhnW subfamily.</text>
</comment>
<evidence type="ECO:0000256" key="9">
    <source>
        <dbReference type="PIRSR" id="PIRSR000524-50"/>
    </source>
</evidence>
<comment type="caution">
    <text evidence="11">The sequence shown here is derived from an EMBL/GenBank/DDBJ whole genome shotgun (WGS) entry which is preliminary data.</text>
</comment>
<evidence type="ECO:0000256" key="1">
    <source>
        <dbReference type="ARBA" id="ARBA00001933"/>
    </source>
</evidence>
<sequence>MKTALFTPGPGNTSDDVRAALNCDIGTRTPQMTALTRQLRRQIAEVAECGEDFSVVPIQGSGTFAVEAMLTSLLPMQAPCLVLVNGPYGERMAEICQIYALPHYILRSDPMRPINVAEVADYLGSHPDIAALAVIHFETGIGILNPLAALLALAQQRGIRVFVDSMSAFGLLPIEFTSPALSAVAASSNKVLHGAPGVGLVIARHDILAEPRPARTLSLNLQAQYCGFQRDGMWRFTPPVQVIAALSQAIGDYLREGGQAARLQRYQRRASRVIAGLAEFGIRPLVPESYGAPVIVTFVLPFAADVLSAGTLSERLLAYQLAIYPSQVSEVNSFRIGFIGELMENDADRLVVAIGEIVSEIRGQLEQPA</sequence>
<dbReference type="InterPro" id="IPR015422">
    <property type="entry name" value="PyrdxlP-dep_Trfase_small"/>
</dbReference>
<dbReference type="InterPro" id="IPR024169">
    <property type="entry name" value="SP_NH2Trfase/AEP_transaminase"/>
</dbReference>